<proteinExistence type="predicted"/>
<gene>
    <name evidence="1" type="ORF">EHUX00137_LOCUS29205</name>
    <name evidence="2" type="ORF">EHUX00137_LOCUS29206</name>
</gene>
<evidence type="ECO:0000313" key="1">
    <source>
        <dbReference type="EMBL" id="CAE0568760.1"/>
    </source>
</evidence>
<name>A0A6U8MUW8_EMIHU</name>
<dbReference type="PANTHER" id="PTHR16128:SF5">
    <property type="entry name" value="FAD_NAD(P)-BINDING OXIDOREDUCTASE FAMILY PROTEIN"/>
    <property type="match status" value="1"/>
</dbReference>
<evidence type="ECO:0000313" key="2">
    <source>
        <dbReference type="EMBL" id="CAE0568761.1"/>
    </source>
</evidence>
<dbReference type="EMBL" id="HBIR01037389">
    <property type="protein sequence ID" value="CAE0568760.1"/>
    <property type="molecule type" value="Transcribed_RNA"/>
</dbReference>
<sequence length="141" mass="14215">MLCRDASKPGRAATVDGGALWTAVSTPQLARAMAGSAEAGAGLRRREGPRADAAAAKLLSEEVSLLLAPFLGGEHLRPLSATATLWSDASAADSLHHPHECVSLPAWRLAIAGEFVKEAASPLEAAALSGLAAGEAVAAAL</sequence>
<accession>A0A6U8MUW8</accession>
<dbReference type="EMBL" id="HBIR01037390">
    <property type="protein sequence ID" value="CAE0568761.1"/>
    <property type="molecule type" value="Transcribed_RNA"/>
</dbReference>
<reference evidence="2" key="1">
    <citation type="submission" date="2021-01" db="EMBL/GenBank/DDBJ databases">
        <authorList>
            <person name="Corre E."/>
            <person name="Pelletier E."/>
            <person name="Niang G."/>
            <person name="Scheremetjew M."/>
            <person name="Finn R."/>
            <person name="Kale V."/>
            <person name="Holt S."/>
            <person name="Cochrane G."/>
            <person name="Meng A."/>
            <person name="Brown T."/>
            <person name="Cohen L."/>
        </authorList>
    </citation>
    <scope>NUCLEOTIDE SEQUENCE</scope>
    <source>
        <strain evidence="2">379</strain>
    </source>
</reference>
<protein>
    <submittedName>
        <fullName evidence="2">Uncharacterized protein</fullName>
    </submittedName>
</protein>
<dbReference type="PANTHER" id="PTHR16128">
    <property type="entry name" value="FAD/NAD(P)-BINDING OXIDOREDUCTASE FAMILY PROTEIN"/>
    <property type="match status" value="1"/>
</dbReference>
<organism evidence="2">
    <name type="scientific">Emiliania huxleyi</name>
    <name type="common">Coccolithophore</name>
    <name type="synonym">Pontosphaera huxleyi</name>
    <dbReference type="NCBI Taxonomy" id="2903"/>
    <lineage>
        <taxon>Eukaryota</taxon>
        <taxon>Haptista</taxon>
        <taxon>Haptophyta</taxon>
        <taxon>Prymnesiophyceae</taxon>
        <taxon>Isochrysidales</taxon>
        <taxon>Noelaerhabdaceae</taxon>
        <taxon>Emiliania</taxon>
    </lineage>
</organism>
<dbReference type="AlphaFoldDB" id="A0A6U8MUW8"/>